<accession>A0A0D9X5P4</accession>
<dbReference type="InterPro" id="IPR002925">
    <property type="entry name" value="Dienelactn_hydro"/>
</dbReference>
<keyword evidence="4" id="KW-1185">Reference proteome</keyword>
<dbReference type="SUPFAM" id="SSF53474">
    <property type="entry name" value="alpha/beta-Hydrolases"/>
    <property type="match status" value="1"/>
</dbReference>
<evidence type="ECO:0000313" key="3">
    <source>
        <dbReference type="EnsemblPlants" id="LPERR08G06400.1"/>
    </source>
</evidence>
<dbReference type="STRING" id="77586.A0A0D9X5P4"/>
<feature type="signal peptide" evidence="1">
    <location>
        <begin position="1"/>
        <end position="29"/>
    </location>
</feature>
<dbReference type="Pfam" id="PF01738">
    <property type="entry name" value="DLH"/>
    <property type="match status" value="1"/>
</dbReference>
<organism evidence="3 4">
    <name type="scientific">Leersia perrieri</name>
    <dbReference type="NCBI Taxonomy" id="77586"/>
    <lineage>
        <taxon>Eukaryota</taxon>
        <taxon>Viridiplantae</taxon>
        <taxon>Streptophyta</taxon>
        <taxon>Embryophyta</taxon>
        <taxon>Tracheophyta</taxon>
        <taxon>Spermatophyta</taxon>
        <taxon>Magnoliopsida</taxon>
        <taxon>Liliopsida</taxon>
        <taxon>Poales</taxon>
        <taxon>Poaceae</taxon>
        <taxon>BOP clade</taxon>
        <taxon>Oryzoideae</taxon>
        <taxon>Oryzeae</taxon>
        <taxon>Oryzinae</taxon>
        <taxon>Leersia</taxon>
    </lineage>
</organism>
<dbReference type="AlphaFoldDB" id="A0A0D9X5P4"/>
<evidence type="ECO:0000256" key="1">
    <source>
        <dbReference type="SAM" id="SignalP"/>
    </source>
</evidence>
<dbReference type="PANTHER" id="PTHR17630:SF56">
    <property type="entry name" value="ENDO-1,3_1,4-BETA-D-GLUCANASE"/>
    <property type="match status" value="1"/>
</dbReference>
<dbReference type="HOGENOM" id="CLU_054590_8_1_1"/>
<dbReference type="PANTHER" id="PTHR17630">
    <property type="entry name" value="DIENELACTONE HYDROLASE"/>
    <property type="match status" value="1"/>
</dbReference>
<reference evidence="3" key="3">
    <citation type="submission" date="2015-04" db="UniProtKB">
        <authorList>
            <consortium name="EnsemblPlants"/>
        </authorList>
    </citation>
    <scope>IDENTIFICATION</scope>
</reference>
<evidence type="ECO:0000259" key="2">
    <source>
        <dbReference type="Pfam" id="PF01738"/>
    </source>
</evidence>
<dbReference type="eggNOG" id="KOG3043">
    <property type="taxonomic scope" value="Eukaryota"/>
</dbReference>
<feature type="domain" description="Dienelactone hydrolase" evidence="2">
    <location>
        <begin position="62"/>
        <end position="269"/>
    </location>
</feature>
<keyword evidence="1" id="KW-0732">Signal</keyword>
<dbReference type="EnsemblPlants" id="LPERR08G06400.1">
    <property type="protein sequence ID" value="LPERR08G06400.1"/>
    <property type="gene ID" value="LPERR08G06400"/>
</dbReference>
<dbReference type="GO" id="GO:0016787">
    <property type="term" value="F:hydrolase activity"/>
    <property type="evidence" value="ECO:0007669"/>
    <property type="project" value="InterPro"/>
</dbReference>
<reference evidence="4" key="2">
    <citation type="submission" date="2013-12" db="EMBL/GenBank/DDBJ databases">
        <authorList>
            <person name="Yu Y."/>
            <person name="Lee S."/>
            <person name="de Baynast K."/>
            <person name="Wissotski M."/>
            <person name="Liu L."/>
            <person name="Talag J."/>
            <person name="Goicoechea J."/>
            <person name="Angelova A."/>
            <person name="Jetty R."/>
            <person name="Kudrna D."/>
            <person name="Golser W."/>
            <person name="Rivera L."/>
            <person name="Zhang J."/>
            <person name="Wing R."/>
        </authorList>
    </citation>
    <scope>NUCLEOTIDE SEQUENCE</scope>
</reference>
<evidence type="ECO:0000313" key="4">
    <source>
        <dbReference type="Proteomes" id="UP000032180"/>
    </source>
</evidence>
<feature type="chain" id="PRO_5002349583" description="Dienelactone hydrolase domain-containing protein" evidence="1">
    <location>
        <begin position="30"/>
        <end position="271"/>
    </location>
</feature>
<dbReference type="Gene3D" id="3.40.50.1820">
    <property type="entry name" value="alpha/beta hydrolase"/>
    <property type="match status" value="1"/>
</dbReference>
<dbReference type="InterPro" id="IPR029058">
    <property type="entry name" value="AB_hydrolase_fold"/>
</dbReference>
<sequence>MQNWKTMAPRATLLYRSLFCLAMLAMAGAADDPPHSQCLDNPPDLTAGGGEAGMVIGDLAGFQAYITGAVHSRRTVLLATDIFGFEAPLLRTIADKFGQAGYYVVVPDFFHGQPYTLDLNRTEWLAAHSPVKAAEDAKSIFAALSNEGRSVVGVGGYCWGGKLAVEVAKTNEVEAIVVSHPAAVTVDDMKEVKWPIEIIGAQNDTVTPPKLVDQFVHALQQRTDHIDYFAKVFQGVNHGFACRYNASNPFEVKRAEQALALMLDWFHKHLK</sequence>
<reference evidence="3 4" key="1">
    <citation type="submission" date="2012-08" db="EMBL/GenBank/DDBJ databases">
        <title>Oryza genome evolution.</title>
        <authorList>
            <person name="Wing R.A."/>
        </authorList>
    </citation>
    <scope>NUCLEOTIDE SEQUENCE</scope>
</reference>
<dbReference type="Gramene" id="LPERR08G06400.1">
    <property type="protein sequence ID" value="LPERR08G06400.1"/>
    <property type="gene ID" value="LPERR08G06400"/>
</dbReference>
<name>A0A0D9X5P4_9ORYZ</name>
<proteinExistence type="predicted"/>
<protein>
    <recommendedName>
        <fullName evidence="2">Dienelactone hydrolase domain-containing protein</fullName>
    </recommendedName>
</protein>
<dbReference type="Proteomes" id="UP000032180">
    <property type="component" value="Chromosome 8"/>
</dbReference>